<sequence length="44" mass="5635">MEILIKQLNLWMTIISWLIIRFFEKIIYIYKIDQYLDNNYFVFQ</sequence>
<dbReference type="Proteomes" id="UP001164250">
    <property type="component" value="Chromosome 6"/>
</dbReference>
<evidence type="ECO:0000313" key="1">
    <source>
        <dbReference type="EMBL" id="KAJ0096011.1"/>
    </source>
</evidence>
<dbReference type="EMBL" id="CM047902">
    <property type="protein sequence ID" value="KAJ0096011.1"/>
    <property type="molecule type" value="Genomic_DNA"/>
</dbReference>
<comment type="caution">
    <text evidence="1">The sequence shown here is derived from an EMBL/GenBank/DDBJ whole genome shotgun (WGS) entry which is preliminary data.</text>
</comment>
<keyword evidence="2" id="KW-1185">Reference proteome</keyword>
<organism evidence="1 2">
    <name type="scientific">Pistacia atlantica</name>
    <dbReference type="NCBI Taxonomy" id="434234"/>
    <lineage>
        <taxon>Eukaryota</taxon>
        <taxon>Viridiplantae</taxon>
        <taxon>Streptophyta</taxon>
        <taxon>Embryophyta</taxon>
        <taxon>Tracheophyta</taxon>
        <taxon>Spermatophyta</taxon>
        <taxon>Magnoliopsida</taxon>
        <taxon>eudicotyledons</taxon>
        <taxon>Gunneridae</taxon>
        <taxon>Pentapetalae</taxon>
        <taxon>rosids</taxon>
        <taxon>malvids</taxon>
        <taxon>Sapindales</taxon>
        <taxon>Anacardiaceae</taxon>
        <taxon>Pistacia</taxon>
    </lineage>
</organism>
<proteinExistence type="predicted"/>
<accession>A0ACC1BAL7</accession>
<reference evidence="2" key="1">
    <citation type="journal article" date="2023" name="G3 (Bethesda)">
        <title>Genome assembly and association tests identify interacting loci associated with vigor, precocity, and sex in interspecific pistachio rootstocks.</title>
        <authorList>
            <person name="Palmer W."/>
            <person name="Jacygrad E."/>
            <person name="Sagayaradj S."/>
            <person name="Cavanaugh K."/>
            <person name="Han R."/>
            <person name="Bertier L."/>
            <person name="Beede B."/>
            <person name="Kafkas S."/>
            <person name="Golino D."/>
            <person name="Preece J."/>
            <person name="Michelmore R."/>
        </authorList>
    </citation>
    <scope>NUCLEOTIDE SEQUENCE [LARGE SCALE GENOMIC DNA]</scope>
</reference>
<protein>
    <submittedName>
        <fullName evidence="1">Uncharacterized protein</fullName>
    </submittedName>
</protein>
<evidence type="ECO:0000313" key="2">
    <source>
        <dbReference type="Proteomes" id="UP001164250"/>
    </source>
</evidence>
<name>A0ACC1BAL7_9ROSI</name>
<gene>
    <name evidence="1" type="ORF">Patl1_15452</name>
</gene>